<evidence type="ECO:0000313" key="11">
    <source>
        <dbReference type="Proteomes" id="UP001396898"/>
    </source>
</evidence>
<dbReference type="PROSITE" id="PS00086">
    <property type="entry name" value="CYTOCHROME_P450"/>
    <property type="match status" value="1"/>
</dbReference>
<dbReference type="InterPro" id="IPR002401">
    <property type="entry name" value="Cyt_P450_E_grp-I"/>
</dbReference>
<sequence>MEGHRQYDFHEYVPHAALATIVFGGAGALLVAYGVGLAVYRLCLSPIAGFPGPRLAALSLWYEFYYDVVCGGRYWAKIDELHDRYGPIIRINPHELHVRDPDYYDLLYAGPTSGQRRDKWAWSVNMFANSQSGFGTVPHDLHRARRAALNPFFSKQAIAQRVEPHIIRPLLTQMCARFERLRRTGEVLNVIEAYAALTTDVITRYAFDASYGCVGDPDWRAEWPRAMVEGTKTCHLNKQFPWVVPLMRAVPEGVVGWLNPAVLHLINFQKDLARQITAIMNETAESKADPTRDPPERPPTIFHELLHSSSLPPEEKSLQRLVDEGQTLIAAGQETTSFHLQTVTYHVLANPAIHARLRAELRDEVVDPLNASVAELERLPYLRAVVQEGHRFAHGVMGRLQRISPDAPLYYQDWVIPAGTPVSMTAPLQHRDPAKFPNPHVFDPERWVVLPSSSSEQRRREVAALERYLVPFGKGTRHCLGINLATAEIYLTLAAVFGNRKFGMGLYETSARDAEAVRDYFIPHGHADSRGVRVVFE</sequence>
<organism evidence="10 11">
    <name type="scientific">Apiospora marii</name>
    <dbReference type="NCBI Taxonomy" id="335849"/>
    <lineage>
        <taxon>Eukaryota</taxon>
        <taxon>Fungi</taxon>
        <taxon>Dikarya</taxon>
        <taxon>Ascomycota</taxon>
        <taxon>Pezizomycotina</taxon>
        <taxon>Sordariomycetes</taxon>
        <taxon>Xylariomycetidae</taxon>
        <taxon>Amphisphaeriales</taxon>
        <taxon>Apiosporaceae</taxon>
        <taxon>Apiospora</taxon>
    </lineage>
</organism>
<evidence type="ECO:0000313" key="10">
    <source>
        <dbReference type="EMBL" id="KAK8026464.1"/>
    </source>
</evidence>
<dbReference type="CDD" id="cd11062">
    <property type="entry name" value="CYP58-like"/>
    <property type="match status" value="1"/>
</dbReference>
<dbReference type="PANTHER" id="PTHR24305:SF157">
    <property type="entry name" value="N-ACETYLTRYPTOPHAN 6-HYDROXYLASE IVOC-RELATED"/>
    <property type="match status" value="1"/>
</dbReference>
<dbReference type="SUPFAM" id="SSF48264">
    <property type="entry name" value="Cytochrome P450"/>
    <property type="match status" value="1"/>
</dbReference>
<comment type="cofactor">
    <cofactor evidence="1">
        <name>heme</name>
        <dbReference type="ChEBI" id="CHEBI:30413"/>
    </cofactor>
</comment>
<keyword evidence="9" id="KW-1133">Transmembrane helix</keyword>
<keyword evidence="7 8" id="KW-0503">Monooxygenase</keyword>
<keyword evidence="11" id="KW-1185">Reference proteome</keyword>
<keyword evidence="9" id="KW-0472">Membrane</keyword>
<name>A0ABR1S3K6_9PEZI</name>
<keyword evidence="4 8" id="KW-0479">Metal-binding</keyword>
<evidence type="ECO:0008006" key="12">
    <source>
        <dbReference type="Google" id="ProtNLM"/>
    </source>
</evidence>
<dbReference type="Proteomes" id="UP001396898">
    <property type="component" value="Unassembled WGS sequence"/>
</dbReference>
<comment type="similarity">
    <text evidence="2 8">Belongs to the cytochrome P450 family.</text>
</comment>
<evidence type="ECO:0000256" key="6">
    <source>
        <dbReference type="ARBA" id="ARBA00023004"/>
    </source>
</evidence>
<dbReference type="PRINTS" id="PR00385">
    <property type="entry name" value="P450"/>
</dbReference>
<evidence type="ECO:0000256" key="8">
    <source>
        <dbReference type="RuleBase" id="RU000461"/>
    </source>
</evidence>
<dbReference type="InterPro" id="IPR036396">
    <property type="entry name" value="Cyt_P450_sf"/>
</dbReference>
<comment type="caution">
    <text evidence="10">The sequence shown here is derived from an EMBL/GenBank/DDBJ whole genome shotgun (WGS) entry which is preliminary data.</text>
</comment>
<dbReference type="PRINTS" id="PR00463">
    <property type="entry name" value="EP450I"/>
</dbReference>
<evidence type="ECO:0000256" key="4">
    <source>
        <dbReference type="ARBA" id="ARBA00022723"/>
    </source>
</evidence>
<protein>
    <recommendedName>
        <fullName evidence="12">Cytochrome P450</fullName>
    </recommendedName>
</protein>
<keyword evidence="6 8" id="KW-0408">Iron</keyword>
<reference evidence="10 11" key="1">
    <citation type="submission" date="2023-01" db="EMBL/GenBank/DDBJ databases">
        <title>Analysis of 21 Apiospora genomes using comparative genomics revels a genus with tremendous synthesis potential of carbohydrate active enzymes and secondary metabolites.</title>
        <authorList>
            <person name="Sorensen T."/>
        </authorList>
    </citation>
    <scope>NUCLEOTIDE SEQUENCE [LARGE SCALE GENOMIC DNA]</scope>
    <source>
        <strain evidence="10 11">CBS 20057</strain>
    </source>
</reference>
<dbReference type="Gene3D" id="1.10.630.10">
    <property type="entry name" value="Cytochrome P450"/>
    <property type="match status" value="1"/>
</dbReference>
<evidence type="ECO:0000256" key="3">
    <source>
        <dbReference type="ARBA" id="ARBA00022617"/>
    </source>
</evidence>
<evidence type="ECO:0000256" key="2">
    <source>
        <dbReference type="ARBA" id="ARBA00010617"/>
    </source>
</evidence>
<evidence type="ECO:0000256" key="9">
    <source>
        <dbReference type="SAM" id="Phobius"/>
    </source>
</evidence>
<dbReference type="EMBL" id="JAQQWI010000007">
    <property type="protein sequence ID" value="KAK8026464.1"/>
    <property type="molecule type" value="Genomic_DNA"/>
</dbReference>
<keyword evidence="5 8" id="KW-0560">Oxidoreductase</keyword>
<feature type="transmembrane region" description="Helical" evidence="9">
    <location>
        <begin position="12"/>
        <end position="40"/>
    </location>
</feature>
<proteinExistence type="inferred from homology"/>
<gene>
    <name evidence="10" type="ORF">PG991_003520</name>
</gene>
<dbReference type="InterPro" id="IPR001128">
    <property type="entry name" value="Cyt_P450"/>
</dbReference>
<dbReference type="PANTHER" id="PTHR24305">
    <property type="entry name" value="CYTOCHROME P450"/>
    <property type="match status" value="1"/>
</dbReference>
<evidence type="ECO:0000256" key="1">
    <source>
        <dbReference type="ARBA" id="ARBA00001971"/>
    </source>
</evidence>
<evidence type="ECO:0000256" key="5">
    <source>
        <dbReference type="ARBA" id="ARBA00023002"/>
    </source>
</evidence>
<dbReference type="Pfam" id="PF00067">
    <property type="entry name" value="p450"/>
    <property type="match status" value="1"/>
</dbReference>
<keyword evidence="9" id="KW-0812">Transmembrane</keyword>
<evidence type="ECO:0000256" key="7">
    <source>
        <dbReference type="ARBA" id="ARBA00023033"/>
    </source>
</evidence>
<dbReference type="InterPro" id="IPR050121">
    <property type="entry name" value="Cytochrome_P450_monoxygenase"/>
</dbReference>
<dbReference type="InterPro" id="IPR017972">
    <property type="entry name" value="Cyt_P450_CS"/>
</dbReference>
<accession>A0ABR1S3K6</accession>
<keyword evidence="3 8" id="KW-0349">Heme</keyword>